<dbReference type="RefSeq" id="XP_010451074.1">
    <property type="nucleotide sequence ID" value="XM_010452772.1"/>
</dbReference>
<dbReference type="PANTHER" id="PTHR24414:SF78">
    <property type="entry name" value="F-BOX DOMAIN-CONTAINING PROTEIN"/>
    <property type="match status" value="1"/>
</dbReference>
<protein>
    <submittedName>
        <fullName evidence="2">F-box/kelch-repeat protein At4g14905-like</fullName>
    </submittedName>
</protein>
<reference evidence="2" key="2">
    <citation type="submission" date="2025-08" db="UniProtKB">
        <authorList>
            <consortium name="RefSeq"/>
        </authorList>
    </citation>
    <scope>IDENTIFICATION</scope>
    <source>
        <tissue evidence="2">Leaf</tissue>
    </source>
</reference>
<sequence>MESCIARLPLSDHPLVSRSSKQLHAFIESRDIFKERSLIKNLEDVIYVAILGSSSTSRYLQEWFAIHKKPYKNEYVLILTPAIPFCGGNDSIVSAGSKIYSIGGSTLAKKTTSEVLCFDCATYKSLSVSKMNAIHSCPETAVIDHKLYVIGGSSAPDPVNLPSMCQQVVLGRKIYFISNRGLSCTVFDTETHRMERDDEASMGDFDYSTSCVIGKQLYAFNPRRNGIQVNKQGKLWEGVKGLPNLLKFDATARLLNCNGKLLVIENSTPTQILITSISLQPIEGEMWGEILSRNVALELPCPITILHTLNVQI</sequence>
<reference evidence="1" key="1">
    <citation type="journal article" date="2014" name="Nat. Commun.">
        <title>The emerging biofuel crop Camelina sativa retains a highly undifferentiated hexaploid genome structure.</title>
        <authorList>
            <person name="Kagale S."/>
            <person name="Koh C."/>
            <person name="Nixon J."/>
            <person name="Bollina V."/>
            <person name="Clarke W.E."/>
            <person name="Tuteja R."/>
            <person name="Spillane C."/>
            <person name="Robinson S.J."/>
            <person name="Links M.G."/>
            <person name="Clarke C."/>
            <person name="Higgins E.E."/>
            <person name="Huebert T."/>
            <person name="Sharpe A.G."/>
            <person name="Parkin I.A."/>
        </authorList>
    </citation>
    <scope>NUCLEOTIDE SEQUENCE [LARGE SCALE GENOMIC DNA]</scope>
    <source>
        <strain evidence="1">cv. DH55</strain>
    </source>
</reference>
<proteinExistence type="predicted"/>
<dbReference type="GeneID" id="104733166"/>
<organism evidence="1 2">
    <name type="scientific">Camelina sativa</name>
    <name type="common">False flax</name>
    <name type="synonym">Myagrum sativum</name>
    <dbReference type="NCBI Taxonomy" id="90675"/>
    <lineage>
        <taxon>Eukaryota</taxon>
        <taxon>Viridiplantae</taxon>
        <taxon>Streptophyta</taxon>
        <taxon>Embryophyta</taxon>
        <taxon>Tracheophyta</taxon>
        <taxon>Spermatophyta</taxon>
        <taxon>Magnoliopsida</taxon>
        <taxon>eudicotyledons</taxon>
        <taxon>Gunneridae</taxon>
        <taxon>Pentapetalae</taxon>
        <taxon>rosids</taxon>
        <taxon>malvids</taxon>
        <taxon>Brassicales</taxon>
        <taxon>Brassicaceae</taxon>
        <taxon>Camelineae</taxon>
        <taxon>Camelina</taxon>
    </lineage>
</organism>
<dbReference type="PANTHER" id="PTHR24414">
    <property type="entry name" value="F-BOX/KELCH-REPEAT PROTEIN SKIP4"/>
    <property type="match status" value="1"/>
</dbReference>
<evidence type="ECO:0000313" key="1">
    <source>
        <dbReference type="Proteomes" id="UP000694864"/>
    </source>
</evidence>
<keyword evidence="1" id="KW-1185">Reference proteome</keyword>
<dbReference type="Proteomes" id="UP000694864">
    <property type="component" value="Chromosome 12"/>
</dbReference>
<evidence type="ECO:0000313" key="2">
    <source>
        <dbReference type="RefSeq" id="XP_010451074.1"/>
    </source>
</evidence>
<name>A0ABM0V5H5_CAMSA</name>
<dbReference type="InterPro" id="IPR015915">
    <property type="entry name" value="Kelch-typ_b-propeller"/>
</dbReference>
<dbReference type="SUPFAM" id="SSF117281">
    <property type="entry name" value="Kelch motif"/>
    <property type="match status" value="1"/>
</dbReference>
<accession>A0ABM0V5H5</accession>
<gene>
    <name evidence="2" type="primary">LOC104733166</name>
</gene>
<dbReference type="InterPro" id="IPR050354">
    <property type="entry name" value="F-box/kelch-repeat_ARATH"/>
</dbReference>
<dbReference type="Gene3D" id="2.120.10.80">
    <property type="entry name" value="Kelch-type beta propeller"/>
    <property type="match status" value="1"/>
</dbReference>